<name>A0A1Y0VRB3_PEDPE</name>
<dbReference type="CDD" id="cd03311">
    <property type="entry name" value="CIMS_C_terminal_like"/>
    <property type="match status" value="1"/>
</dbReference>
<proteinExistence type="predicted"/>
<feature type="domain" description="Cobalamin-independent methionine synthase MetE C-terminal/archaeal" evidence="1">
    <location>
        <begin position="16"/>
        <end position="345"/>
    </location>
</feature>
<evidence type="ECO:0000259" key="1">
    <source>
        <dbReference type="Pfam" id="PF01717"/>
    </source>
</evidence>
<dbReference type="GO" id="GO:0032259">
    <property type="term" value="P:methylation"/>
    <property type="evidence" value="ECO:0007669"/>
    <property type="project" value="UniProtKB-KW"/>
</dbReference>
<dbReference type="AlphaFoldDB" id="A0A1Y0VRB3"/>
<dbReference type="Proteomes" id="UP000196118">
    <property type="component" value="Plasmid pPC892-1"/>
</dbReference>
<keyword evidence="2" id="KW-0808">Transferase</keyword>
<dbReference type="InterPro" id="IPR002629">
    <property type="entry name" value="Met_Synth_C/arc"/>
</dbReference>
<dbReference type="NCBIfam" id="NF005085">
    <property type="entry name" value="PRK06520.1"/>
    <property type="match status" value="1"/>
</dbReference>
<geneLocation type="plasmid" evidence="3">
    <name>ppc892-1</name>
</geneLocation>
<dbReference type="PANTHER" id="PTHR43844:SF1">
    <property type="entry name" value="METHIONINE SYNTHASE"/>
    <property type="match status" value="1"/>
</dbReference>
<protein>
    <submittedName>
        <fullName evidence="2">5-methyltetrahydropteroyltriglutamate--homocysteine S-methyltransferase</fullName>
        <ecNumber evidence="2">2.1.1.14</ecNumber>
    </submittedName>
</protein>
<dbReference type="PANTHER" id="PTHR43844">
    <property type="entry name" value="METHIONINE SYNTHASE"/>
    <property type="match status" value="1"/>
</dbReference>
<dbReference type="EMBL" id="CP021471">
    <property type="protein sequence ID" value="ARW18666.1"/>
    <property type="molecule type" value="Genomic_DNA"/>
</dbReference>
<dbReference type="RefSeq" id="WP_094104142.1">
    <property type="nucleotide sequence ID" value="NZ_CP039379.1"/>
</dbReference>
<organism evidence="2 3">
    <name type="scientific">Pediococcus pentosaceus</name>
    <dbReference type="NCBI Taxonomy" id="1255"/>
    <lineage>
        <taxon>Bacteria</taxon>
        <taxon>Bacillati</taxon>
        <taxon>Bacillota</taxon>
        <taxon>Bacilli</taxon>
        <taxon>Lactobacillales</taxon>
        <taxon>Lactobacillaceae</taxon>
        <taxon>Pediococcus</taxon>
    </lineage>
</organism>
<dbReference type="SUPFAM" id="SSF51726">
    <property type="entry name" value="UROD/MetE-like"/>
    <property type="match status" value="1"/>
</dbReference>
<dbReference type="GO" id="GO:0003871">
    <property type="term" value="F:5-methyltetrahydropteroyltriglutamate-homocysteine S-methyltransferase activity"/>
    <property type="evidence" value="ECO:0007669"/>
    <property type="project" value="UniProtKB-EC"/>
</dbReference>
<dbReference type="EC" id="2.1.1.14" evidence="2"/>
<keyword evidence="2" id="KW-0489">Methyltransferase</keyword>
<gene>
    <name evidence="2" type="primary">metE</name>
    <name evidence="2" type="ORF">S100892_00060</name>
</gene>
<keyword evidence="2" id="KW-0614">Plasmid</keyword>
<dbReference type="GO" id="GO:0009086">
    <property type="term" value="P:methionine biosynthetic process"/>
    <property type="evidence" value="ECO:0007669"/>
    <property type="project" value="InterPro"/>
</dbReference>
<reference evidence="2 3" key="1">
    <citation type="submission" date="2017-05" db="EMBL/GenBank/DDBJ databases">
        <title>Genome sequence of Pediococcus pentosaceus strain SRCM100892.</title>
        <authorList>
            <person name="Cho S.H."/>
        </authorList>
    </citation>
    <scope>NUCLEOTIDE SEQUENCE [LARGE SCALE GENOMIC DNA]</scope>
    <source>
        <strain evidence="2 3">SRCM100892</strain>
        <plasmid evidence="3">Plasmid ppc892-1</plasmid>
    </source>
</reference>
<accession>A0A1Y0VRB3</accession>
<dbReference type="InterPro" id="IPR038071">
    <property type="entry name" value="UROD/MetE-like_sf"/>
</dbReference>
<dbReference type="GO" id="GO:0008270">
    <property type="term" value="F:zinc ion binding"/>
    <property type="evidence" value="ECO:0007669"/>
    <property type="project" value="InterPro"/>
</dbReference>
<evidence type="ECO:0000313" key="2">
    <source>
        <dbReference type="EMBL" id="ARW18666.1"/>
    </source>
</evidence>
<dbReference type="Pfam" id="PF01717">
    <property type="entry name" value="Meth_synt_2"/>
    <property type="match status" value="1"/>
</dbReference>
<dbReference type="Gene3D" id="3.20.20.210">
    <property type="match status" value="1"/>
</dbReference>
<evidence type="ECO:0000313" key="3">
    <source>
        <dbReference type="Proteomes" id="UP000196118"/>
    </source>
</evidence>
<sequence>MTIAIRESFPYRYDEVGSLLRPEKLKQARDNFRNNKIDEYALRRVENKEIDRIVEKQVEIGLKAVTDGEFRRSWWHLDFLAGLNGTQYFIPQKGYKFQGEETRSGGIKIIDKVTYNPDHPFFRDFKYLNSIVPDGITAKQTIPSPSVLFPNEQAEVFDEYYNGDFNEFLNDTIEAYKRTVQHFYDLGCRYLQLDDTSWGMWASFSKGTLSPELRLFAEATVKAINSIADSKPDDLTLTMHVCKGNYDSHYAGGVGAYDSVSPYLAQLHIDGYFLEYDDNRAGGFEPLKLISENGRQQRVVIGIVTSKRPDLENIDFLRGRIEDASQYIALENLCISPQCGFASTEEGNRLTEEDQWNKLNLVIDTAKSVWKD</sequence>